<evidence type="ECO:0000313" key="2">
    <source>
        <dbReference type="EMBL" id="CAD8068418.1"/>
    </source>
</evidence>
<dbReference type="EMBL" id="CAJJDN010000024">
    <property type="protein sequence ID" value="CAD8068418.1"/>
    <property type="molecule type" value="Genomic_DNA"/>
</dbReference>
<gene>
    <name evidence="1" type="ORF">PSON_ATCC_30995.1.T0240141</name>
    <name evidence="2" type="ORF">PSON_ATCC_30995.1.T0240142</name>
</gene>
<name>A0A8S1LUH1_9CILI</name>
<evidence type="ECO:0000313" key="3">
    <source>
        <dbReference type="Proteomes" id="UP000692954"/>
    </source>
</evidence>
<evidence type="ECO:0000313" key="1">
    <source>
        <dbReference type="EMBL" id="CAD8068416.1"/>
    </source>
</evidence>
<sequence>MSEEQEIDWGVGAQALYAMVRATKDCSKRCGALQLKRDTNETETECLKKCAVFHAGSSSTHMRFLINYAETVHLQ</sequence>
<dbReference type="EMBL" id="CAJJDN010000024">
    <property type="protein sequence ID" value="CAD8068416.1"/>
    <property type="molecule type" value="Genomic_DNA"/>
</dbReference>
<protein>
    <submittedName>
        <fullName evidence="1">Uncharacterized protein</fullName>
    </submittedName>
</protein>
<dbReference type="AlphaFoldDB" id="A0A8S1LUH1"/>
<reference evidence="1" key="1">
    <citation type="submission" date="2021-01" db="EMBL/GenBank/DDBJ databases">
        <authorList>
            <consortium name="Genoscope - CEA"/>
            <person name="William W."/>
        </authorList>
    </citation>
    <scope>NUCLEOTIDE SEQUENCE</scope>
</reference>
<keyword evidence="3" id="KW-1185">Reference proteome</keyword>
<organism evidence="1 3">
    <name type="scientific">Paramecium sonneborni</name>
    <dbReference type="NCBI Taxonomy" id="65129"/>
    <lineage>
        <taxon>Eukaryota</taxon>
        <taxon>Sar</taxon>
        <taxon>Alveolata</taxon>
        <taxon>Ciliophora</taxon>
        <taxon>Intramacronucleata</taxon>
        <taxon>Oligohymenophorea</taxon>
        <taxon>Peniculida</taxon>
        <taxon>Parameciidae</taxon>
        <taxon>Paramecium</taxon>
    </lineage>
</organism>
<accession>A0A8S1LUH1</accession>
<proteinExistence type="predicted"/>
<dbReference type="OrthoDB" id="283311at2759"/>
<dbReference type="Proteomes" id="UP000692954">
    <property type="component" value="Unassembled WGS sequence"/>
</dbReference>
<comment type="caution">
    <text evidence="1">The sequence shown here is derived from an EMBL/GenBank/DDBJ whole genome shotgun (WGS) entry which is preliminary data.</text>
</comment>